<feature type="compositionally biased region" description="Low complexity" evidence="11">
    <location>
        <begin position="282"/>
        <end position="301"/>
    </location>
</feature>
<evidence type="ECO:0000256" key="4">
    <source>
        <dbReference type="ARBA" id="ARBA00022692"/>
    </source>
</evidence>
<evidence type="ECO:0000256" key="2">
    <source>
        <dbReference type="ARBA" id="ARBA00006375"/>
    </source>
</evidence>
<reference evidence="13 14" key="1">
    <citation type="submission" date="2020-12" db="EMBL/GenBank/DDBJ databases">
        <title>Metabolic potential, ecology and presence of endohyphal bacteria is reflected in genomic diversity of Mucoromycotina.</title>
        <authorList>
            <person name="Muszewska A."/>
            <person name="Okrasinska A."/>
            <person name="Steczkiewicz K."/>
            <person name="Drgas O."/>
            <person name="Orlowska M."/>
            <person name="Perlinska-Lenart U."/>
            <person name="Aleksandrzak-Piekarczyk T."/>
            <person name="Szatraj K."/>
            <person name="Zielenkiewicz U."/>
            <person name="Pilsyk S."/>
            <person name="Malc E."/>
            <person name="Mieczkowski P."/>
            <person name="Kruszewska J.S."/>
            <person name="Biernat P."/>
            <person name="Pawlowska J."/>
        </authorList>
    </citation>
    <scope>NUCLEOTIDE SEQUENCE [LARGE SCALE GENOMIC DNA]</scope>
    <source>
        <strain evidence="13 14">CBS 142.35</strain>
    </source>
</reference>
<gene>
    <name evidence="13" type="ORF">INT45_003847</name>
</gene>
<keyword evidence="6 12" id="KW-1133">Transmembrane helix</keyword>
<dbReference type="OrthoDB" id="193856at2759"/>
<comment type="caution">
    <text evidence="13">The sequence shown here is derived from an EMBL/GenBank/DDBJ whole genome shotgun (WGS) entry which is preliminary data.</text>
</comment>
<evidence type="ECO:0000256" key="3">
    <source>
        <dbReference type="ARBA" id="ARBA00022448"/>
    </source>
</evidence>
<proteinExistence type="inferred from homology"/>
<dbReference type="SUPFAM" id="SSF103506">
    <property type="entry name" value="Mitochondrial carrier"/>
    <property type="match status" value="1"/>
</dbReference>
<keyword evidence="3 10" id="KW-0813">Transport</keyword>
<dbReference type="InterPro" id="IPR050567">
    <property type="entry name" value="Mitochondrial_Carrier"/>
</dbReference>
<evidence type="ECO:0000256" key="9">
    <source>
        <dbReference type="PROSITE-ProRule" id="PRU00282"/>
    </source>
</evidence>
<dbReference type="PANTHER" id="PTHR45624">
    <property type="entry name" value="MITOCHONDRIAL BASIC AMINO ACIDS TRANSPORTER-RELATED"/>
    <property type="match status" value="1"/>
</dbReference>
<evidence type="ECO:0000313" key="14">
    <source>
        <dbReference type="Proteomes" id="UP000646827"/>
    </source>
</evidence>
<evidence type="ECO:0000256" key="8">
    <source>
        <dbReference type="ARBA" id="ARBA00023136"/>
    </source>
</evidence>
<comment type="similarity">
    <text evidence="2 10">Belongs to the mitochondrial carrier (TC 2.A.29) family.</text>
</comment>
<evidence type="ECO:0000256" key="12">
    <source>
        <dbReference type="SAM" id="Phobius"/>
    </source>
</evidence>
<dbReference type="GO" id="GO:0031966">
    <property type="term" value="C:mitochondrial membrane"/>
    <property type="evidence" value="ECO:0007669"/>
    <property type="project" value="UniProtKB-SubCell"/>
</dbReference>
<evidence type="ECO:0000256" key="7">
    <source>
        <dbReference type="ARBA" id="ARBA00023128"/>
    </source>
</evidence>
<feature type="region of interest" description="Disordered" evidence="11">
    <location>
        <begin position="276"/>
        <end position="305"/>
    </location>
</feature>
<feature type="repeat" description="Solcar" evidence="9">
    <location>
        <begin position="153"/>
        <end position="233"/>
    </location>
</feature>
<evidence type="ECO:0008006" key="15">
    <source>
        <dbReference type="Google" id="ProtNLM"/>
    </source>
</evidence>
<keyword evidence="8 9" id="KW-0472">Membrane</keyword>
<evidence type="ECO:0000256" key="5">
    <source>
        <dbReference type="ARBA" id="ARBA00022737"/>
    </source>
</evidence>
<keyword evidence="5" id="KW-0677">Repeat</keyword>
<evidence type="ECO:0000256" key="10">
    <source>
        <dbReference type="RuleBase" id="RU000488"/>
    </source>
</evidence>
<dbReference type="AlphaFoldDB" id="A0A8H7SD51"/>
<evidence type="ECO:0000256" key="1">
    <source>
        <dbReference type="ARBA" id="ARBA00004225"/>
    </source>
</evidence>
<dbReference type="InterPro" id="IPR023395">
    <property type="entry name" value="MCP_dom_sf"/>
</dbReference>
<dbReference type="Pfam" id="PF00153">
    <property type="entry name" value="Mito_carr"/>
    <property type="match status" value="4"/>
</dbReference>
<sequence length="372" mass="40541">MKKRTITTPAFLVDHRIEWVIVFGIRTESVNDFIAGNLKVVIKSWISGAAGIIVGSPLDVLKARLQAPKGGAATMTTEPLPTAWQTLTRMVKSEGASSMFKGIFAPLMGLAGLNAVLFVSYGSILREFEKQHNLDLLQESNNGGSGTYVPTLSQVYIAGFGAGVAGFLFSAPTELVKIKEQVSRVPRGSWEVIKEILARDGLRGLYQGGWITIIRDAPSYGVYFWVYEGMKRLLETEASKSNAWQLLLAGGTAGVVSWSSIYPIDVVKSRLQMQVMPPSRGSSASTHTPSTFPTPTRSNPSDQRLYGTLSSSSNIGSTVRPYTSIKDCVIRSYQAEGISVFYRGLGPAVLRAFPVNAVTFFTYEWMMDALGR</sequence>
<comment type="subcellular location">
    <subcellularLocation>
        <location evidence="1">Mitochondrion membrane</location>
        <topology evidence="1">Multi-pass membrane protein</topology>
    </subcellularLocation>
</comment>
<dbReference type="Proteomes" id="UP000646827">
    <property type="component" value="Unassembled WGS sequence"/>
</dbReference>
<keyword evidence="14" id="KW-1185">Reference proteome</keyword>
<dbReference type="Gene3D" id="1.50.40.10">
    <property type="entry name" value="Mitochondrial carrier domain"/>
    <property type="match status" value="1"/>
</dbReference>
<evidence type="ECO:0000313" key="13">
    <source>
        <dbReference type="EMBL" id="KAG2227117.1"/>
    </source>
</evidence>
<feature type="repeat" description="Solcar" evidence="9">
    <location>
        <begin position="241"/>
        <end position="369"/>
    </location>
</feature>
<evidence type="ECO:0000256" key="6">
    <source>
        <dbReference type="ARBA" id="ARBA00022989"/>
    </source>
</evidence>
<dbReference type="PROSITE" id="PS50920">
    <property type="entry name" value="SOLCAR"/>
    <property type="match status" value="3"/>
</dbReference>
<dbReference type="PANTHER" id="PTHR45624:SF10">
    <property type="entry name" value="SLC (SOLUTE CARRIER) HOMOLOG"/>
    <property type="match status" value="1"/>
</dbReference>
<organism evidence="13 14">
    <name type="scientific">Circinella minor</name>
    <dbReference type="NCBI Taxonomy" id="1195481"/>
    <lineage>
        <taxon>Eukaryota</taxon>
        <taxon>Fungi</taxon>
        <taxon>Fungi incertae sedis</taxon>
        <taxon>Mucoromycota</taxon>
        <taxon>Mucoromycotina</taxon>
        <taxon>Mucoromycetes</taxon>
        <taxon>Mucorales</taxon>
        <taxon>Lichtheimiaceae</taxon>
        <taxon>Circinella</taxon>
    </lineage>
</organism>
<accession>A0A8H7SD51</accession>
<name>A0A8H7SD51_9FUNG</name>
<dbReference type="GO" id="GO:0022857">
    <property type="term" value="F:transmembrane transporter activity"/>
    <property type="evidence" value="ECO:0007669"/>
    <property type="project" value="TreeGrafter"/>
</dbReference>
<keyword evidence="7" id="KW-0496">Mitochondrion</keyword>
<feature type="transmembrane region" description="Helical" evidence="12">
    <location>
        <begin position="155"/>
        <end position="176"/>
    </location>
</feature>
<evidence type="ECO:0000256" key="11">
    <source>
        <dbReference type="SAM" id="MobiDB-lite"/>
    </source>
</evidence>
<keyword evidence="4 9" id="KW-0812">Transmembrane</keyword>
<feature type="transmembrane region" description="Helical" evidence="12">
    <location>
        <begin position="102"/>
        <end position="124"/>
    </location>
</feature>
<feature type="repeat" description="Solcar" evidence="9">
    <location>
        <begin position="35"/>
        <end position="127"/>
    </location>
</feature>
<dbReference type="InterPro" id="IPR018108">
    <property type="entry name" value="MCP_transmembrane"/>
</dbReference>
<protein>
    <recommendedName>
        <fullName evidence="15">Mitochondrial carrier</fullName>
    </recommendedName>
</protein>
<dbReference type="EMBL" id="JAEPRB010000010">
    <property type="protein sequence ID" value="KAG2227117.1"/>
    <property type="molecule type" value="Genomic_DNA"/>
</dbReference>